<name>X1BZF8_9ZZZZ</name>
<sequence>MLNLTEEDFVNMFCIGCVIFANIVKNYKRIVHFSKWDEIID</sequence>
<evidence type="ECO:0000313" key="1">
    <source>
        <dbReference type="EMBL" id="GAG89593.1"/>
    </source>
</evidence>
<comment type="caution">
    <text evidence="1">The sequence shown here is derived from an EMBL/GenBank/DDBJ whole genome shotgun (WGS) entry which is preliminary data.</text>
</comment>
<accession>X1BZF8</accession>
<organism evidence="1">
    <name type="scientific">marine sediment metagenome</name>
    <dbReference type="NCBI Taxonomy" id="412755"/>
    <lineage>
        <taxon>unclassified sequences</taxon>
        <taxon>metagenomes</taxon>
        <taxon>ecological metagenomes</taxon>
    </lineage>
</organism>
<gene>
    <name evidence="1" type="ORF">S01H4_25161</name>
</gene>
<dbReference type="AlphaFoldDB" id="X1BZF8"/>
<protein>
    <submittedName>
        <fullName evidence="1">Uncharacterized protein</fullName>
    </submittedName>
</protein>
<dbReference type="EMBL" id="BART01011933">
    <property type="protein sequence ID" value="GAG89593.1"/>
    <property type="molecule type" value="Genomic_DNA"/>
</dbReference>
<proteinExistence type="predicted"/>
<reference evidence="1" key="1">
    <citation type="journal article" date="2014" name="Front. Microbiol.">
        <title>High frequency of phylogenetically diverse reductive dehalogenase-homologous genes in deep subseafloor sedimentary metagenomes.</title>
        <authorList>
            <person name="Kawai M."/>
            <person name="Futagami T."/>
            <person name="Toyoda A."/>
            <person name="Takaki Y."/>
            <person name="Nishi S."/>
            <person name="Hori S."/>
            <person name="Arai W."/>
            <person name="Tsubouchi T."/>
            <person name="Morono Y."/>
            <person name="Uchiyama I."/>
            <person name="Ito T."/>
            <person name="Fujiyama A."/>
            <person name="Inagaki F."/>
            <person name="Takami H."/>
        </authorList>
    </citation>
    <scope>NUCLEOTIDE SEQUENCE</scope>
    <source>
        <strain evidence="1">Expedition CK06-06</strain>
    </source>
</reference>